<organism evidence="2 3">
    <name type="scientific">Neptunomonas phycophila</name>
    <dbReference type="NCBI Taxonomy" id="1572645"/>
    <lineage>
        <taxon>Bacteria</taxon>
        <taxon>Pseudomonadati</taxon>
        <taxon>Pseudomonadota</taxon>
        <taxon>Gammaproteobacteria</taxon>
        <taxon>Oceanospirillales</taxon>
        <taxon>Oceanospirillaceae</taxon>
        <taxon>Neptunomonas</taxon>
    </lineage>
</organism>
<evidence type="ECO:0000313" key="2">
    <source>
        <dbReference type="EMBL" id="MDO6454204.1"/>
    </source>
</evidence>
<dbReference type="RefSeq" id="WP_303550720.1">
    <property type="nucleotide sequence ID" value="NZ_JAUOPG010000007.1"/>
</dbReference>
<dbReference type="SUPFAM" id="SSF51556">
    <property type="entry name" value="Metallo-dependent hydrolases"/>
    <property type="match status" value="1"/>
</dbReference>
<dbReference type="InterPro" id="IPR052358">
    <property type="entry name" value="Aro_Compnd_Degr_Hydrolases"/>
</dbReference>
<dbReference type="Pfam" id="PF04909">
    <property type="entry name" value="Amidohydro_2"/>
    <property type="match status" value="1"/>
</dbReference>
<accession>A0AAW7XLN6</accession>
<dbReference type="Proteomes" id="UP001169862">
    <property type="component" value="Unassembled WGS sequence"/>
</dbReference>
<dbReference type="InterPro" id="IPR006680">
    <property type="entry name" value="Amidohydro-rel"/>
</dbReference>
<gene>
    <name evidence="2" type="ORF">Q4490_11590</name>
</gene>
<dbReference type="InterPro" id="IPR032466">
    <property type="entry name" value="Metal_Hydrolase"/>
</dbReference>
<name>A0AAW7XLN6_9GAMM</name>
<dbReference type="EMBL" id="JAUOPG010000007">
    <property type="protein sequence ID" value="MDO6454204.1"/>
    <property type="molecule type" value="Genomic_DNA"/>
</dbReference>
<proteinExistence type="predicted"/>
<protein>
    <submittedName>
        <fullName evidence="2">Amidohydrolase family protein</fullName>
    </submittedName>
</protein>
<dbReference type="GO" id="GO:0016787">
    <property type="term" value="F:hydrolase activity"/>
    <property type="evidence" value="ECO:0007669"/>
    <property type="project" value="InterPro"/>
</dbReference>
<reference evidence="2" key="1">
    <citation type="submission" date="2023-07" db="EMBL/GenBank/DDBJ databases">
        <title>Genome content predicts the carbon catabolic preferences of heterotrophic bacteria.</title>
        <authorList>
            <person name="Gralka M."/>
        </authorList>
    </citation>
    <scope>NUCLEOTIDE SEQUENCE</scope>
    <source>
        <strain evidence="2">I2M16</strain>
    </source>
</reference>
<feature type="domain" description="Amidohydrolase-related" evidence="1">
    <location>
        <begin position="19"/>
        <end position="282"/>
    </location>
</feature>
<dbReference type="Gene3D" id="3.20.20.140">
    <property type="entry name" value="Metal-dependent hydrolases"/>
    <property type="match status" value="1"/>
</dbReference>
<comment type="caution">
    <text evidence="2">The sequence shown here is derived from an EMBL/GenBank/DDBJ whole genome shotgun (WGS) entry which is preliminary data.</text>
</comment>
<dbReference type="PANTHER" id="PTHR35563">
    <property type="entry name" value="BARREL METAL-DEPENDENT HYDROLASE, PUTATIVE (AFU_ORTHOLOGUE AFUA_1G16240)-RELATED"/>
    <property type="match status" value="1"/>
</dbReference>
<evidence type="ECO:0000259" key="1">
    <source>
        <dbReference type="Pfam" id="PF04909"/>
    </source>
</evidence>
<dbReference type="PANTHER" id="PTHR35563:SF2">
    <property type="entry name" value="BARREL METAL-DEPENDENT HYDROLASE, PUTATIVE (AFU_ORTHOLOGUE AFUA_1G16240)-RELATED"/>
    <property type="match status" value="1"/>
</dbReference>
<dbReference type="AlphaFoldDB" id="A0AAW7XLN6"/>
<evidence type="ECO:0000313" key="3">
    <source>
        <dbReference type="Proteomes" id="UP001169862"/>
    </source>
</evidence>
<sequence length="283" mass="31418">MKRIITGIPPLTQLPAGSVDTHMHVYAPQHLGHPNGPKPPLDFANLDDYLSLQRWLGLEKVVIVQPNAYQTDNRCMLEALDQLGNNARGIVVVTPETSEEELLSMHKRGARGARIMELPGGAVGLKHLTEVNAKIRALGWHCIVQFDGRDMIEHTPLLNQINDTYIIDHGGKFLGPTTPNSSSFKALLKLIDKGNCYVKIGAVYESSYTGGDEYTDVAALSKVLIKHAPERILWASNWPHVSQTIEDAPNDAQLLDTVCSWIPNDEVIEKIFVTNPHQLYDFT</sequence>